<accession>A0A518FNZ8</accession>
<feature type="transmembrane region" description="Helical" evidence="2">
    <location>
        <begin position="97"/>
        <end position="117"/>
    </location>
</feature>
<name>A0A518FNZ8_9PLAN</name>
<keyword evidence="2" id="KW-1133">Transmembrane helix</keyword>
<proteinExistence type="predicted"/>
<sequence length="544" mass="59076">MSSPSSNENLSAYFDREASAEESREVESLLEQSAAARQELHEFGELSRLLQETATESAPPELAPSIRKRIEQETLLTSPKTETAPVPPGPSMLRYRIAVAISACSSLAALVLFILLLNIPENPSGTNWQFSSVDRQSSVMRNAEPVAESTFALKEGTELDSYHSDLSYQGKPFSDVKLKTAAASPAASPSVSFQMTPPAAKQSDKWNEKQQGLKGGGNFAVSNSFAEKKVMEQIGDVEARSRIALPAVPQMTGLPAHIPVDSIRIGDVLPYFQDINGKVAVIEVRVVDVKQALGTMELLLTRNNIPVNKQKQSEVERQLNRVKSRKYKTADQKQPAAAEEDDLFAVFVEASDTQVASALNDLQKDLNQSQLLGLSLQPAIDESSLTKSVKDLPQLLAENNSGAESSLALSTATNNATASAAPHSPQNDGLESKSESGNKVAKAKKQHSYQTQYRMQLPPEQLARRRQELSKATTMPALNQIRASSPDAPLVAPKPTWGMPRTLSDRKLKTDQRTAVEARPPVRVLFVFKNPKNSALPPAPPAAP</sequence>
<dbReference type="RefSeq" id="WP_145456254.1">
    <property type="nucleotide sequence ID" value="NZ_CP036317.1"/>
</dbReference>
<feature type="region of interest" description="Disordered" evidence="1">
    <location>
        <begin position="485"/>
        <end position="516"/>
    </location>
</feature>
<evidence type="ECO:0000256" key="2">
    <source>
        <dbReference type="SAM" id="Phobius"/>
    </source>
</evidence>
<evidence type="ECO:0000256" key="1">
    <source>
        <dbReference type="SAM" id="MobiDB-lite"/>
    </source>
</evidence>
<keyword evidence="2" id="KW-0812">Transmembrane</keyword>
<dbReference type="Proteomes" id="UP000320839">
    <property type="component" value="Chromosome"/>
</dbReference>
<feature type="compositionally biased region" description="Basic and acidic residues" evidence="1">
    <location>
        <begin position="503"/>
        <end position="516"/>
    </location>
</feature>
<dbReference type="OrthoDB" id="240962at2"/>
<evidence type="ECO:0000313" key="4">
    <source>
        <dbReference type="Proteomes" id="UP000320839"/>
    </source>
</evidence>
<reference evidence="3 4" key="1">
    <citation type="submission" date="2019-02" db="EMBL/GenBank/DDBJ databases">
        <title>Deep-cultivation of Planctomycetes and their phenomic and genomic characterization uncovers novel biology.</title>
        <authorList>
            <person name="Wiegand S."/>
            <person name="Jogler M."/>
            <person name="Boedeker C."/>
            <person name="Pinto D."/>
            <person name="Vollmers J."/>
            <person name="Rivas-Marin E."/>
            <person name="Kohn T."/>
            <person name="Peeters S.H."/>
            <person name="Heuer A."/>
            <person name="Rast P."/>
            <person name="Oberbeckmann S."/>
            <person name="Bunk B."/>
            <person name="Jeske O."/>
            <person name="Meyerdierks A."/>
            <person name="Storesund J.E."/>
            <person name="Kallscheuer N."/>
            <person name="Luecker S."/>
            <person name="Lage O.M."/>
            <person name="Pohl T."/>
            <person name="Merkel B.J."/>
            <person name="Hornburger P."/>
            <person name="Mueller R.-W."/>
            <person name="Bruemmer F."/>
            <person name="Labrenz M."/>
            <person name="Spormann A.M."/>
            <person name="Op den Camp H."/>
            <person name="Overmann J."/>
            <person name="Amann R."/>
            <person name="Jetten M.S.M."/>
            <person name="Mascher T."/>
            <person name="Medema M.H."/>
            <person name="Devos D.P."/>
            <person name="Kaster A.-K."/>
            <person name="Ovreas L."/>
            <person name="Rohde M."/>
            <person name="Galperin M.Y."/>
            <person name="Jogler C."/>
        </authorList>
    </citation>
    <scope>NUCLEOTIDE SEQUENCE [LARGE SCALE GENOMIC DNA]</scope>
    <source>
        <strain evidence="3 4">Pan153</strain>
    </source>
</reference>
<evidence type="ECO:0000313" key="3">
    <source>
        <dbReference type="EMBL" id="QDV18086.1"/>
    </source>
</evidence>
<feature type="compositionally biased region" description="Low complexity" evidence="1">
    <location>
        <begin position="406"/>
        <end position="421"/>
    </location>
</feature>
<feature type="region of interest" description="Disordered" evidence="1">
    <location>
        <begin position="309"/>
        <end position="335"/>
    </location>
</feature>
<dbReference type="AlphaFoldDB" id="A0A518FNZ8"/>
<keyword evidence="2" id="KW-0472">Membrane</keyword>
<dbReference type="EMBL" id="CP036317">
    <property type="protein sequence ID" value="QDV18086.1"/>
    <property type="molecule type" value="Genomic_DNA"/>
</dbReference>
<gene>
    <name evidence="3" type="ORF">Pan153_27420</name>
</gene>
<protein>
    <submittedName>
        <fullName evidence="3">Uncharacterized protein</fullName>
    </submittedName>
</protein>
<feature type="region of interest" description="Disordered" evidence="1">
    <location>
        <begin position="188"/>
        <end position="213"/>
    </location>
</feature>
<feature type="region of interest" description="Disordered" evidence="1">
    <location>
        <begin position="406"/>
        <end position="451"/>
    </location>
</feature>
<organism evidence="3 4">
    <name type="scientific">Gimesia panareensis</name>
    <dbReference type="NCBI Taxonomy" id="2527978"/>
    <lineage>
        <taxon>Bacteria</taxon>
        <taxon>Pseudomonadati</taxon>
        <taxon>Planctomycetota</taxon>
        <taxon>Planctomycetia</taxon>
        <taxon>Planctomycetales</taxon>
        <taxon>Planctomycetaceae</taxon>
        <taxon>Gimesia</taxon>
    </lineage>
</organism>